<dbReference type="PRINTS" id="PR00032">
    <property type="entry name" value="HTHARAC"/>
</dbReference>
<evidence type="ECO:0000256" key="2">
    <source>
        <dbReference type="ARBA" id="ARBA00023125"/>
    </source>
</evidence>
<organism evidence="5 6">
    <name type="scientific">Aliivibrio logei</name>
    <name type="common">Vibrio logei</name>
    <dbReference type="NCBI Taxonomy" id="688"/>
    <lineage>
        <taxon>Bacteria</taxon>
        <taxon>Pseudomonadati</taxon>
        <taxon>Pseudomonadota</taxon>
        <taxon>Gammaproteobacteria</taxon>
        <taxon>Vibrionales</taxon>
        <taxon>Vibrionaceae</taxon>
        <taxon>Aliivibrio</taxon>
    </lineage>
</organism>
<accession>A0A1B9P431</accession>
<dbReference type="GO" id="GO:0003700">
    <property type="term" value="F:DNA-binding transcription factor activity"/>
    <property type="evidence" value="ECO:0007669"/>
    <property type="project" value="InterPro"/>
</dbReference>
<keyword evidence="1" id="KW-0805">Transcription regulation</keyword>
<dbReference type="Proteomes" id="UP000093523">
    <property type="component" value="Unassembled WGS sequence"/>
</dbReference>
<comment type="caution">
    <text evidence="5">The sequence shown here is derived from an EMBL/GenBank/DDBJ whole genome shotgun (WGS) entry which is preliminary data.</text>
</comment>
<proteinExistence type="predicted"/>
<dbReference type="PANTHER" id="PTHR47894">
    <property type="entry name" value="HTH-TYPE TRANSCRIPTIONAL REGULATOR GADX"/>
    <property type="match status" value="1"/>
</dbReference>
<gene>
    <name evidence="5" type="ORF">A6E04_04715</name>
</gene>
<dbReference type="InterPro" id="IPR009057">
    <property type="entry name" value="Homeodomain-like_sf"/>
</dbReference>
<dbReference type="PANTHER" id="PTHR47894:SF4">
    <property type="entry name" value="HTH-TYPE TRANSCRIPTIONAL REGULATOR GADX"/>
    <property type="match status" value="1"/>
</dbReference>
<dbReference type="InterPro" id="IPR018060">
    <property type="entry name" value="HTH_AraC"/>
</dbReference>
<dbReference type="RefSeq" id="WP_065609720.1">
    <property type="nucleotide sequence ID" value="NZ_CAWMPN010000004.1"/>
</dbReference>
<dbReference type="GO" id="GO:0000976">
    <property type="term" value="F:transcription cis-regulatory region binding"/>
    <property type="evidence" value="ECO:0007669"/>
    <property type="project" value="TreeGrafter"/>
</dbReference>
<dbReference type="STRING" id="688.A6E04_04715"/>
<dbReference type="InterPro" id="IPR009594">
    <property type="entry name" value="Tscrpt_reg_HTH_AraC_N"/>
</dbReference>
<dbReference type="OrthoDB" id="9783876at2"/>
<dbReference type="SUPFAM" id="SSF46689">
    <property type="entry name" value="Homeodomain-like"/>
    <property type="match status" value="1"/>
</dbReference>
<dbReference type="AlphaFoldDB" id="A0A1B9P431"/>
<feature type="domain" description="HTH araC/xylS-type" evidence="4">
    <location>
        <begin position="161"/>
        <end position="258"/>
    </location>
</feature>
<evidence type="ECO:0000313" key="5">
    <source>
        <dbReference type="EMBL" id="OCH23209.1"/>
    </source>
</evidence>
<protein>
    <submittedName>
        <fullName evidence="5">AraC family transcriptional regulator</fullName>
    </submittedName>
</protein>
<evidence type="ECO:0000259" key="4">
    <source>
        <dbReference type="PROSITE" id="PS01124"/>
    </source>
</evidence>
<dbReference type="SMART" id="SM00342">
    <property type="entry name" value="HTH_ARAC"/>
    <property type="match status" value="1"/>
</dbReference>
<dbReference type="Pfam" id="PF12833">
    <property type="entry name" value="HTH_18"/>
    <property type="match status" value="1"/>
</dbReference>
<keyword evidence="2" id="KW-0238">DNA-binding</keyword>
<dbReference type="Gene3D" id="1.10.10.60">
    <property type="entry name" value="Homeodomain-like"/>
    <property type="match status" value="1"/>
</dbReference>
<dbReference type="Pfam" id="PF06719">
    <property type="entry name" value="AraC_N"/>
    <property type="match status" value="1"/>
</dbReference>
<evidence type="ECO:0000256" key="3">
    <source>
        <dbReference type="ARBA" id="ARBA00023163"/>
    </source>
</evidence>
<dbReference type="GO" id="GO:0005829">
    <property type="term" value="C:cytosol"/>
    <property type="evidence" value="ECO:0007669"/>
    <property type="project" value="TreeGrafter"/>
</dbReference>
<evidence type="ECO:0000313" key="6">
    <source>
        <dbReference type="Proteomes" id="UP000093523"/>
    </source>
</evidence>
<dbReference type="InterPro" id="IPR020449">
    <property type="entry name" value="Tscrpt_reg_AraC-type_HTH"/>
</dbReference>
<name>A0A1B9P431_ALILO</name>
<evidence type="ECO:0000256" key="1">
    <source>
        <dbReference type="ARBA" id="ARBA00023015"/>
    </source>
</evidence>
<sequence>MNDALFKIQTYSGVNDQPLRNVHIYAPSIIWVKSGTKTVFQNTESYDIDTQSWLLTSANQELNFINKPSHEPFYSVQLCFLLAPSKDMLEESKAHETHRLHTNAIKVSSGLAYGFSMLIDMSKQALSSNVQKLHLLAFYQQLAELGVLHVLFSESYASFQNELSAYFSKDPAEAHQLEDVSHAFSMSRATLIRRLHHDGTNFRTVLSNVRMTHALSLMQERKQSQLDLALQCGYQSESRFSQRFHQQFGLTPKQYMKTIPH</sequence>
<dbReference type="EMBL" id="MAJU01000004">
    <property type="protein sequence ID" value="OCH23209.1"/>
    <property type="molecule type" value="Genomic_DNA"/>
</dbReference>
<reference evidence="5 6" key="1">
    <citation type="submission" date="2016-06" db="EMBL/GenBank/DDBJ databases">
        <authorList>
            <person name="Kjaerup R.B."/>
            <person name="Dalgaard T.S."/>
            <person name="Juul-Madsen H.R."/>
        </authorList>
    </citation>
    <scope>NUCLEOTIDE SEQUENCE [LARGE SCALE GENOMIC DNA]</scope>
    <source>
        <strain evidence="5 6">1S159</strain>
    </source>
</reference>
<dbReference type="PROSITE" id="PS01124">
    <property type="entry name" value="HTH_ARAC_FAMILY_2"/>
    <property type="match status" value="1"/>
</dbReference>
<keyword evidence="3" id="KW-0804">Transcription</keyword>